<keyword evidence="2" id="KW-1185">Reference proteome</keyword>
<sequence>MTKKLLPHIRLSRKSYFGIGQITRSIGQINTPIGQIRHAIGQINV</sequence>
<protein>
    <submittedName>
        <fullName evidence="1">Uncharacterized protein</fullName>
    </submittedName>
</protein>
<evidence type="ECO:0000313" key="1">
    <source>
        <dbReference type="EMBL" id="MBD7963645.1"/>
    </source>
</evidence>
<organism evidence="1 2">
    <name type="scientific">Fictibacillus norfolkensis</name>
    <dbReference type="NCBI Taxonomy" id="2762233"/>
    <lineage>
        <taxon>Bacteria</taxon>
        <taxon>Bacillati</taxon>
        <taxon>Bacillota</taxon>
        <taxon>Bacilli</taxon>
        <taxon>Bacillales</taxon>
        <taxon>Fictibacillaceae</taxon>
        <taxon>Fictibacillus</taxon>
    </lineage>
</organism>
<dbReference type="EMBL" id="JACSQM010000002">
    <property type="protein sequence ID" value="MBD7963645.1"/>
    <property type="molecule type" value="Genomic_DNA"/>
</dbReference>
<name>A0ABR8SJM9_9BACL</name>
<accession>A0ABR8SJM9</accession>
<evidence type="ECO:0000313" key="2">
    <source>
        <dbReference type="Proteomes" id="UP000603641"/>
    </source>
</evidence>
<dbReference type="Proteomes" id="UP000603641">
    <property type="component" value="Unassembled WGS sequence"/>
</dbReference>
<comment type="caution">
    <text evidence="1">The sequence shown here is derived from an EMBL/GenBank/DDBJ whole genome shotgun (WGS) entry which is preliminary data.</text>
</comment>
<gene>
    <name evidence="1" type="ORF">H9648_06210</name>
</gene>
<reference evidence="1 2" key="1">
    <citation type="submission" date="2020-08" db="EMBL/GenBank/DDBJ databases">
        <title>A Genomic Blueprint of the Chicken Gut Microbiome.</title>
        <authorList>
            <person name="Gilroy R."/>
            <person name="Ravi A."/>
            <person name="Getino M."/>
            <person name="Pursley I."/>
            <person name="Horton D.L."/>
            <person name="Alikhan N.-F."/>
            <person name="Baker D."/>
            <person name="Gharbi K."/>
            <person name="Hall N."/>
            <person name="Watson M."/>
            <person name="Adriaenssens E.M."/>
            <person name="Foster-Nyarko E."/>
            <person name="Jarju S."/>
            <person name="Secka A."/>
            <person name="Antonio M."/>
            <person name="Oren A."/>
            <person name="Chaudhuri R."/>
            <person name="La Ragione R.M."/>
            <person name="Hildebrand F."/>
            <person name="Pallen M.J."/>
        </authorList>
    </citation>
    <scope>NUCLEOTIDE SEQUENCE [LARGE SCALE GENOMIC DNA]</scope>
    <source>
        <strain evidence="1 2">Sa2CUA10</strain>
    </source>
</reference>
<dbReference type="RefSeq" id="WP_191753019.1">
    <property type="nucleotide sequence ID" value="NZ_JACSQM010000002.1"/>
</dbReference>
<proteinExistence type="predicted"/>